<evidence type="ECO:0000259" key="1">
    <source>
        <dbReference type="Pfam" id="PF07859"/>
    </source>
</evidence>
<feature type="domain" description="Alpha/beta hydrolase fold-3" evidence="1">
    <location>
        <begin position="88"/>
        <end position="287"/>
    </location>
</feature>
<reference evidence="2" key="1">
    <citation type="submission" date="2018-03" db="EMBL/GenBank/DDBJ databases">
        <authorList>
            <person name="Guldener U."/>
        </authorList>
    </citation>
    <scope>NUCLEOTIDE SEQUENCE</scope>
</reference>
<sequence>MYELDPTNGKFAAAINGLPAPHQMGGHQHAYQNLEDLQKHKSPADISTETIQVEGKYGPTSVTLVRLKSLVDKELPMLYPRIWKMTHTSASSFDILIEDLARRTGAAIVFPDYTRAPHQIFPFPFKQSYEVLDYMVHHGNEFKLSVDTIALAGDSVGGHMAIAMMQMSLERKLPTKIGQMVLWAPVTVTHKEYPSYKTYGDAPFLPAVTMEWMIDTFIPNKADRETTLASPLAFLPDEVLSRFPPTTIFLSTVAPLVDEGVAFGYRLQALGVNTAVINAEGQLHGFCLVKDLREGPTAKAVMDLAALRFCRIFPVKGHEISK</sequence>
<dbReference type="EMBL" id="ONZP01000266">
    <property type="protein sequence ID" value="SPJ79284.1"/>
    <property type="molecule type" value="Genomic_DNA"/>
</dbReference>
<comment type="caution">
    <text evidence="2">The sequence shown here is derived from an EMBL/GenBank/DDBJ whole genome shotgun (WGS) entry which is preliminary data.</text>
</comment>
<proteinExistence type="predicted"/>
<dbReference type="InterPro" id="IPR029058">
    <property type="entry name" value="AB_hydrolase_fold"/>
</dbReference>
<evidence type="ECO:0000313" key="3">
    <source>
        <dbReference type="Proteomes" id="UP001187734"/>
    </source>
</evidence>
<dbReference type="Gene3D" id="3.40.50.1820">
    <property type="entry name" value="alpha/beta hydrolase"/>
    <property type="match status" value="1"/>
</dbReference>
<evidence type="ECO:0000313" key="2">
    <source>
        <dbReference type="EMBL" id="SPJ79284.1"/>
    </source>
</evidence>
<dbReference type="SUPFAM" id="SSF53474">
    <property type="entry name" value="alpha/beta-Hydrolases"/>
    <property type="match status" value="1"/>
</dbReference>
<gene>
    <name evidence="2" type="ORF">FTOL_07675</name>
</gene>
<dbReference type="GO" id="GO:0004806">
    <property type="term" value="F:triacylglycerol lipase activity"/>
    <property type="evidence" value="ECO:0007669"/>
    <property type="project" value="TreeGrafter"/>
</dbReference>
<dbReference type="PANTHER" id="PTHR23025">
    <property type="entry name" value="TRIACYLGLYCEROL LIPASE"/>
    <property type="match status" value="1"/>
</dbReference>
<dbReference type="Proteomes" id="UP001187734">
    <property type="component" value="Unassembled WGS sequence"/>
</dbReference>
<accession>A0AAE8SJ87</accession>
<dbReference type="AlphaFoldDB" id="A0AAE8SJ87"/>
<dbReference type="GO" id="GO:0004771">
    <property type="term" value="F:sterol ester esterase activity"/>
    <property type="evidence" value="ECO:0007669"/>
    <property type="project" value="TreeGrafter"/>
</dbReference>
<protein>
    <submittedName>
        <fullName evidence="2">Related to lipase (LipP)</fullName>
    </submittedName>
</protein>
<dbReference type="PANTHER" id="PTHR23025:SF3">
    <property type="entry name" value="HORMONE-SENSITIVE LIPASE"/>
    <property type="match status" value="1"/>
</dbReference>
<dbReference type="GO" id="GO:0005829">
    <property type="term" value="C:cytosol"/>
    <property type="evidence" value="ECO:0007669"/>
    <property type="project" value="TreeGrafter"/>
</dbReference>
<keyword evidence="3" id="KW-1185">Reference proteome</keyword>
<name>A0AAE8SJ87_9HYPO</name>
<dbReference type="InterPro" id="IPR013094">
    <property type="entry name" value="AB_hydrolase_3"/>
</dbReference>
<dbReference type="Pfam" id="PF07859">
    <property type="entry name" value="Abhydrolase_3"/>
    <property type="match status" value="1"/>
</dbReference>
<organism evidence="2 3">
    <name type="scientific">Fusarium torulosum</name>
    <dbReference type="NCBI Taxonomy" id="33205"/>
    <lineage>
        <taxon>Eukaryota</taxon>
        <taxon>Fungi</taxon>
        <taxon>Dikarya</taxon>
        <taxon>Ascomycota</taxon>
        <taxon>Pezizomycotina</taxon>
        <taxon>Sordariomycetes</taxon>
        <taxon>Hypocreomycetidae</taxon>
        <taxon>Hypocreales</taxon>
        <taxon>Nectriaceae</taxon>
        <taxon>Fusarium</taxon>
    </lineage>
</organism>
<dbReference type="GO" id="GO:0019433">
    <property type="term" value="P:triglyceride catabolic process"/>
    <property type="evidence" value="ECO:0007669"/>
    <property type="project" value="TreeGrafter"/>
</dbReference>